<feature type="transmembrane region" description="Helical" evidence="1">
    <location>
        <begin position="72"/>
        <end position="89"/>
    </location>
</feature>
<gene>
    <name evidence="3" type="ORF">CGZ93_12710</name>
</gene>
<feature type="transmembrane region" description="Helical" evidence="1">
    <location>
        <begin position="217"/>
        <end position="236"/>
    </location>
</feature>
<sequence>MWPICRSAVAVLATTVAAAFASAWELRADNTLVATEGGRNGLGWLTAPGQSLGMPLLALFVLALLTTRASWIGGFALPLVQAAASYHLVAVAVPGAVPVIVGVCVMSLAAYALWLVRTWIDWPFPTVPALYAQVPMAVAAALLVVLFAPTGPGAAPGVLLHTMVPLLLAGAAIAVTVIRVAVGAQRELMRLEAAIGILVPLLVSWSVWSQAGQRHLVLYAFLLALVSAALHLAYVGPRRLVQWAVRESQRPWPRFL</sequence>
<comment type="caution">
    <text evidence="3">The sequence shown here is derived from an EMBL/GenBank/DDBJ whole genome shotgun (WGS) entry which is preliminary data.</text>
</comment>
<feature type="transmembrane region" description="Helical" evidence="1">
    <location>
        <begin position="47"/>
        <end position="65"/>
    </location>
</feature>
<keyword evidence="4" id="KW-1185">Reference proteome</keyword>
<dbReference type="RefSeq" id="WP_094364540.1">
    <property type="nucleotide sequence ID" value="NZ_NMVQ01000034.1"/>
</dbReference>
<feature type="chain" id="PRO_5038500039" evidence="2">
    <location>
        <begin position="22"/>
        <end position="256"/>
    </location>
</feature>
<dbReference type="EMBL" id="NMVQ01000034">
    <property type="protein sequence ID" value="OYO19244.1"/>
    <property type="molecule type" value="Genomic_DNA"/>
</dbReference>
<proteinExistence type="predicted"/>
<feature type="transmembrane region" description="Helical" evidence="1">
    <location>
        <begin position="160"/>
        <end position="181"/>
    </location>
</feature>
<name>A0A255H014_9ACTN</name>
<reference evidence="3 4" key="1">
    <citation type="submission" date="2017-07" db="EMBL/GenBank/DDBJ databases">
        <title>Draft whole genome sequences of clinical Proprionibacteriaceae strains.</title>
        <authorList>
            <person name="Bernier A.-M."/>
            <person name="Bernard K."/>
            <person name="Domingo M.-C."/>
        </authorList>
    </citation>
    <scope>NUCLEOTIDE SEQUENCE [LARGE SCALE GENOMIC DNA]</scope>
    <source>
        <strain evidence="3 4">NML 130396</strain>
    </source>
</reference>
<keyword evidence="1" id="KW-1133">Transmembrane helix</keyword>
<evidence type="ECO:0000256" key="2">
    <source>
        <dbReference type="SAM" id="SignalP"/>
    </source>
</evidence>
<evidence type="ECO:0000313" key="3">
    <source>
        <dbReference type="EMBL" id="OYO19244.1"/>
    </source>
</evidence>
<feature type="signal peptide" evidence="2">
    <location>
        <begin position="1"/>
        <end position="21"/>
    </location>
</feature>
<dbReference type="Proteomes" id="UP000216311">
    <property type="component" value="Unassembled WGS sequence"/>
</dbReference>
<feature type="transmembrane region" description="Helical" evidence="1">
    <location>
        <begin position="193"/>
        <end position="211"/>
    </location>
</feature>
<evidence type="ECO:0000313" key="4">
    <source>
        <dbReference type="Proteomes" id="UP000216311"/>
    </source>
</evidence>
<feature type="transmembrane region" description="Helical" evidence="1">
    <location>
        <begin position="95"/>
        <end position="116"/>
    </location>
</feature>
<evidence type="ECO:0000256" key="1">
    <source>
        <dbReference type="SAM" id="Phobius"/>
    </source>
</evidence>
<protein>
    <submittedName>
        <fullName evidence="3">Uncharacterized protein</fullName>
    </submittedName>
</protein>
<keyword evidence="1" id="KW-0472">Membrane</keyword>
<dbReference type="AlphaFoldDB" id="A0A255H014"/>
<keyword evidence="1" id="KW-0812">Transmembrane</keyword>
<feature type="transmembrane region" description="Helical" evidence="1">
    <location>
        <begin position="128"/>
        <end position="148"/>
    </location>
</feature>
<keyword evidence="2" id="KW-0732">Signal</keyword>
<accession>A0A255H014</accession>
<organism evidence="3 4">
    <name type="scientific">Enemella dayhoffiae</name>
    <dbReference type="NCBI Taxonomy" id="2016507"/>
    <lineage>
        <taxon>Bacteria</taxon>
        <taxon>Bacillati</taxon>
        <taxon>Actinomycetota</taxon>
        <taxon>Actinomycetes</taxon>
        <taxon>Propionibacteriales</taxon>
        <taxon>Propionibacteriaceae</taxon>
        <taxon>Enemella</taxon>
    </lineage>
</organism>